<dbReference type="FunFam" id="3.40.30.10:FF:000124">
    <property type="entry name" value="Thioredoxin domain-containing 17"/>
    <property type="match status" value="1"/>
</dbReference>
<keyword evidence="4" id="KW-0963">Cytoplasm</keyword>
<evidence type="ECO:0000256" key="2">
    <source>
        <dbReference type="ARBA" id="ARBA00008987"/>
    </source>
</evidence>
<protein>
    <recommendedName>
        <fullName evidence="3">Thioredoxin domain-containing protein 17</fullName>
    </recommendedName>
</protein>
<evidence type="ECO:0000256" key="4">
    <source>
        <dbReference type="ARBA" id="ARBA00022490"/>
    </source>
</evidence>
<evidence type="ECO:0000256" key="1">
    <source>
        <dbReference type="ARBA" id="ARBA00004496"/>
    </source>
</evidence>
<reference evidence="8" key="3">
    <citation type="submission" date="2023-05" db="EMBL/GenBank/DDBJ databases">
        <authorList>
            <person name="Smith C.H."/>
        </authorList>
    </citation>
    <scope>NUCLEOTIDE SEQUENCE</scope>
    <source>
        <strain evidence="8">CHS0354</strain>
        <tissue evidence="8">Mantle</tissue>
    </source>
</reference>
<evidence type="ECO:0000256" key="3">
    <source>
        <dbReference type="ARBA" id="ARBA00016949"/>
    </source>
</evidence>
<reference evidence="8" key="2">
    <citation type="journal article" date="2021" name="Genome Biol. Evol.">
        <title>Developing a high-quality reference genome for a parasitic bivalve with doubly uniparental inheritance (Bivalvia: Unionida).</title>
        <authorList>
            <person name="Smith C.H."/>
        </authorList>
    </citation>
    <scope>NUCLEOTIDE SEQUENCE</scope>
    <source>
        <strain evidence="8">CHS0354</strain>
        <tissue evidence="8">Mantle</tissue>
    </source>
</reference>
<dbReference type="CDD" id="cd02952">
    <property type="entry name" value="TRP14_like"/>
    <property type="match status" value="1"/>
</dbReference>
<evidence type="ECO:0000313" key="8">
    <source>
        <dbReference type="EMBL" id="KAK3587228.1"/>
    </source>
</evidence>
<name>A0AAE0S8Z3_9BIVA</name>
<evidence type="ECO:0000256" key="6">
    <source>
        <dbReference type="ARBA" id="ARBA00023284"/>
    </source>
</evidence>
<keyword evidence="5" id="KW-1015">Disulfide bond</keyword>
<dbReference type="PANTHER" id="PTHR12452:SF0">
    <property type="entry name" value="THIOREDOXIN DOMAIN-CONTAINING PROTEIN 17"/>
    <property type="match status" value="1"/>
</dbReference>
<evidence type="ECO:0000313" key="9">
    <source>
        <dbReference type="Proteomes" id="UP001195483"/>
    </source>
</evidence>
<dbReference type="Gene3D" id="3.40.30.10">
    <property type="entry name" value="Glutaredoxin"/>
    <property type="match status" value="1"/>
</dbReference>
<feature type="domain" description="Thioredoxin" evidence="7">
    <location>
        <begin position="21"/>
        <end position="136"/>
    </location>
</feature>
<dbReference type="InterPro" id="IPR010357">
    <property type="entry name" value="TXNDC17_dom"/>
</dbReference>
<dbReference type="Pfam" id="PF06110">
    <property type="entry name" value="TXD17-like_Trx"/>
    <property type="match status" value="1"/>
</dbReference>
<dbReference type="InterPro" id="IPR036249">
    <property type="entry name" value="Thioredoxin-like_sf"/>
</dbReference>
<dbReference type="InterPro" id="IPR045108">
    <property type="entry name" value="TXNDC17-like"/>
</dbReference>
<organism evidence="8 9">
    <name type="scientific">Potamilus streckersoni</name>
    <dbReference type="NCBI Taxonomy" id="2493646"/>
    <lineage>
        <taxon>Eukaryota</taxon>
        <taxon>Metazoa</taxon>
        <taxon>Spiralia</taxon>
        <taxon>Lophotrochozoa</taxon>
        <taxon>Mollusca</taxon>
        <taxon>Bivalvia</taxon>
        <taxon>Autobranchia</taxon>
        <taxon>Heteroconchia</taxon>
        <taxon>Palaeoheterodonta</taxon>
        <taxon>Unionida</taxon>
        <taxon>Unionoidea</taxon>
        <taxon>Unionidae</taxon>
        <taxon>Ambleminae</taxon>
        <taxon>Lampsilini</taxon>
        <taxon>Potamilus</taxon>
    </lineage>
</organism>
<dbReference type="EMBL" id="JAEAOA010001810">
    <property type="protein sequence ID" value="KAK3587228.1"/>
    <property type="molecule type" value="Genomic_DNA"/>
</dbReference>
<evidence type="ECO:0000256" key="5">
    <source>
        <dbReference type="ARBA" id="ARBA00023157"/>
    </source>
</evidence>
<keyword evidence="6" id="KW-0676">Redox-active center</keyword>
<proteinExistence type="inferred from homology"/>
<dbReference type="AlphaFoldDB" id="A0AAE0S8Z3"/>
<comment type="caution">
    <text evidence="8">The sequence shown here is derived from an EMBL/GenBank/DDBJ whole genome shotgun (WGS) entry which is preliminary data.</text>
</comment>
<dbReference type="GO" id="GO:0005829">
    <property type="term" value="C:cytosol"/>
    <property type="evidence" value="ECO:0007669"/>
    <property type="project" value="TreeGrafter"/>
</dbReference>
<reference evidence="8" key="1">
    <citation type="journal article" date="2021" name="Genome Biol. Evol.">
        <title>A High-Quality Reference Genome for a Parasitic Bivalve with Doubly Uniparental Inheritance (Bivalvia: Unionida).</title>
        <authorList>
            <person name="Smith C.H."/>
        </authorList>
    </citation>
    <scope>NUCLEOTIDE SEQUENCE</scope>
    <source>
        <strain evidence="8">CHS0354</strain>
    </source>
</reference>
<sequence>MLTLLQVEISFELTMVIELHVEGYEAYKKAEKENEDKKVFVLFCGSKDSSGKSWCPDCVAAEPVVLKNLAHLPEDAVFIHCNVGDRPFWKDQKNLFRTDLSLKLKAVPTLMCVGKPQKLVEEQLMEDDLIQMMFSDD</sequence>
<gene>
    <name evidence="8" type="ORF">CHS0354_030415</name>
</gene>
<comment type="subcellular location">
    <subcellularLocation>
        <location evidence="1">Cytoplasm</location>
    </subcellularLocation>
</comment>
<dbReference type="PANTHER" id="PTHR12452">
    <property type="entry name" value="42-9-9 PROTEIN-RELATED"/>
    <property type="match status" value="1"/>
</dbReference>
<comment type="similarity">
    <text evidence="2">Belongs to the thioredoxin family.</text>
</comment>
<keyword evidence="9" id="KW-1185">Reference proteome</keyword>
<evidence type="ECO:0000259" key="7">
    <source>
        <dbReference type="Pfam" id="PF06110"/>
    </source>
</evidence>
<dbReference type="Proteomes" id="UP001195483">
    <property type="component" value="Unassembled WGS sequence"/>
</dbReference>
<dbReference type="SUPFAM" id="SSF52833">
    <property type="entry name" value="Thioredoxin-like"/>
    <property type="match status" value="1"/>
</dbReference>
<dbReference type="GO" id="GO:0047134">
    <property type="term" value="F:protein-disulfide reductase [NAD(P)H] activity"/>
    <property type="evidence" value="ECO:0007669"/>
    <property type="project" value="InterPro"/>
</dbReference>
<accession>A0AAE0S8Z3</accession>